<protein>
    <submittedName>
        <fullName evidence="2">Uncharacterized protein</fullName>
    </submittedName>
</protein>
<accession>A0A2S9Y0C4</accession>
<keyword evidence="1" id="KW-0812">Transmembrane</keyword>
<dbReference type="RefSeq" id="WP_244923986.1">
    <property type="nucleotide sequence ID" value="NZ_PVNL01000124.1"/>
</dbReference>
<reference evidence="2 3" key="1">
    <citation type="submission" date="2018-03" db="EMBL/GenBank/DDBJ databases">
        <title>Draft Genome Sequences of the Obligatory Marine Myxobacteria Enhygromyxa salina SWB007.</title>
        <authorList>
            <person name="Poehlein A."/>
            <person name="Moghaddam J.A."/>
            <person name="Harms H."/>
            <person name="Alanjari M."/>
            <person name="Koenig G.M."/>
            <person name="Daniel R."/>
            <person name="Schaeberle T.F."/>
        </authorList>
    </citation>
    <scope>NUCLEOTIDE SEQUENCE [LARGE SCALE GENOMIC DNA]</scope>
    <source>
        <strain evidence="2 3">SWB007</strain>
    </source>
</reference>
<dbReference type="Proteomes" id="UP000238823">
    <property type="component" value="Unassembled WGS sequence"/>
</dbReference>
<dbReference type="EMBL" id="PVNL01000124">
    <property type="protein sequence ID" value="PRP98539.1"/>
    <property type="molecule type" value="Genomic_DNA"/>
</dbReference>
<dbReference type="CDD" id="cd20379">
    <property type="entry name" value="Tudor_dTUD-like"/>
    <property type="match status" value="1"/>
</dbReference>
<gene>
    <name evidence="2" type="ORF">ENSA7_64820</name>
</gene>
<keyword evidence="1" id="KW-1133">Transmembrane helix</keyword>
<sequence>MNAEVQRPRVVPPWVWFAAAGLAVGSIAGAAVFAARSPGYERLVARTGAPKELQILAAIQRYTESRGNPKAGLGRPELFPWWAEPSNASRDKQVAESAAAAEGYDRNLATYGESPYPRRMWIFGSGGPYGLLPSSALAPWRGTDEMRRGKVTPYDVFNPWRATVFFVDYAWRLVNRAEFRKMPAAARNVLALKRGMASPALLADFEEESARSRSVRRRAIEAAESLGISEDKLYQQVPLAWPDYIGAKELVP</sequence>
<organism evidence="2 3">
    <name type="scientific">Enhygromyxa salina</name>
    <dbReference type="NCBI Taxonomy" id="215803"/>
    <lineage>
        <taxon>Bacteria</taxon>
        <taxon>Pseudomonadati</taxon>
        <taxon>Myxococcota</taxon>
        <taxon>Polyangia</taxon>
        <taxon>Nannocystales</taxon>
        <taxon>Nannocystaceae</taxon>
        <taxon>Enhygromyxa</taxon>
    </lineage>
</organism>
<feature type="transmembrane region" description="Helical" evidence="1">
    <location>
        <begin position="14"/>
        <end position="35"/>
    </location>
</feature>
<proteinExistence type="predicted"/>
<evidence type="ECO:0000313" key="2">
    <source>
        <dbReference type="EMBL" id="PRP98539.1"/>
    </source>
</evidence>
<keyword evidence="1" id="KW-0472">Membrane</keyword>
<dbReference type="AlphaFoldDB" id="A0A2S9Y0C4"/>
<evidence type="ECO:0000313" key="3">
    <source>
        <dbReference type="Proteomes" id="UP000238823"/>
    </source>
</evidence>
<evidence type="ECO:0000256" key="1">
    <source>
        <dbReference type="SAM" id="Phobius"/>
    </source>
</evidence>
<name>A0A2S9Y0C4_9BACT</name>
<comment type="caution">
    <text evidence="2">The sequence shown here is derived from an EMBL/GenBank/DDBJ whole genome shotgun (WGS) entry which is preliminary data.</text>
</comment>